<evidence type="ECO:0000259" key="2">
    <source>
        <dbReference type="PROSITE" id="PS51411"/>
    </source>
</evidence>
<evidence type="ECO:0000313" key="4">
    <source>
        <dbReference type="Proteomes" id="UP000824094"/>
    </source>
</evidence>
<dbReference type="PANTHER" id="PTHR43830:SF3">
    <property type="entry name" value="PROTEIN PSP1"/>
    <property type="match status" value="1"/>
</dbReference>
<dbReference type="NCBIfam" id="NF041131">
    <property type="entry name" value="RicT_YaaT_fam"/>
    <property type="match status" value="1"/>
</dbReference>
<feature type="compositionally biased region" description="Basic and acidic residues" evidence="1">
    <location>
        <begin position="269"/>
        <end position="278"/>
    </location>
</feature>
<dbReference type="InterPro" id="IPR007557">
    <property type="entry name" value="PSP1_C"/>
</dbReference>
<dbReference type="PANTHER" id="PTHR43830">
    <property type="entry name" value="PROTEIN PSP1"/>
    <property type="match status" value="1"/>
</dbReference>
<dbReference type="Pfam" id="PF04468">
    <property type="entry name" value="PSP1"/>
    <property type="match status" value="1"/>
</dbReference>
<dbReference type="AlphaFoldDB" id="A0A9D1SHB5"/>
<dbReference type="GO" id="GO:0005737">
    <property type="term" value="C:cytoplasm"/>
    <property type="evidence" value="ECO:0007669"/>
    <property type="project" value="TreeGrafter"/>
</dbReference>
<dbReference type="InterPro" id="IPR047767">
    <property type="entry name" value="PSP1-like"/>
</dbReference>
<reference evidence="3" key="1">
    <citation type="submission" date="2020-10" db="EMBL/GenBank/DDBJ databases">
        <authorList>
            <person name="Gilroy R."/>
        </authorList>
    </citation>
    <scope>NUCLEOTIDE SEQUENCE</scope>
    <source>
        <strain evidence="3">18911</strain>
    </source>
</reference>
<evidence type="ECO:0000313" key="3">
    <source>
        <dbReference type="EMBL" id="HIU60439.1"/>
    </source>
</evidence>
<gene>
    <name evidence="3" type="ORF">IAB05_03485</name>
</gene>
<comment type="caution">
    <text evidence="3">The sequence shown here is derived from an EMBL/GenBank/DDBJ whole genome shotgun (WGS) entry which is preliminary data.</text>
</comment>
<proteinExistence type="predicted"/>
<protein>
    <submittedName>
        <fullName evidence="3">Stage 0 sporulation family protein</fullName>
    </submittedName>
</protein>
<name>A0A9D1SHB5_9FIRM</name>
<dbReference type="Proteomes" id="UP000824094">
    <property type="component" value="Unassembled WGS sequence"/>
</dbReference>
<sequence>MAEVIGIRFKTNAKIYYFDPCGIAFSEGDGAVVETQRGVEYGTVALENREVPDNEIVHPLKPVTRKATAADTEAHNKNLAERDRLIEESRKKVEAHNLKMKIVDAEYTFDRGKVIIYFTADGRIDFRELVRDLAGLFRNRIELRQIYERDDIKLRGALAQCGRPCCCTTFLKDYEKVSIRMAKYQGLSLNPGKISGCCGKLMCCLRYENAYYQEMAKKMPKPNSTVSTQEGNAVVLENDPLRAEVKLKFNYDDGSTAIKKLPLSELKFSRGADKHEDVSPEDDADELPDEADE</sequence>
<dbReference type="PROSITE" id="PS51411">
    <property type="entry name" value="PSP1_C"/>
    <property type="match status" value="1"/>
</dbReference>
<feature type="domain" description="PSP1 C-terminal" evidence="2">
    <location>
        <begin position="61"/>
        <end position="146"/>
    </location>
</feature>
<feature type="compositionally biased region" description="Acidic residues" evidence="1">
    <location>
        <begin position="279"/>
        <end position="293"/>
    </location>
</feature>
<evidence type="ECO:0000256" key="1">
    <source>
        <dbReference type="SAM" id="MobiDB-lite"/>
    </source>
</evidence>
<feature type="region of interest" description="Disordered" evidence="1">
    <location>
        <begin position="269"/>
        <end position="293"/>
    </location>
</feature>
<dbReference type="EMBL" id="DVNF01000102">
    <property type="protein sequence ID" value="HIU60439.1"/>
    <property type="molecule type" value="Genomic_DNA"/>
</dbReference>
<reference evidence="3" key="2">
    <citation type="journal article" date="2021" name="PeerJ">
        <title>Extensive microbial diversity within the chicken gut microbiome revealed by metagenomics and culture.</title>
        <authorList>
            <person name="Gilroy R."/>
            <person name="Ravi A."/>
            <person name="Getino M."/>
            <person name="Pursley I."/>
            <person name="Horton D.L."/>
            <person name="Alikhan N.F."/>
            <person name="Baker D."/>
            <person name="Gharbi K."/>
            <person name="Hall N."/>
            <person name="Watson M."/>
            <person name="Adriaenssens E.M."/>
            <person name="Foster-Nyarko E."/>
            <person name="Jarju S."/>
            <person name="Secka A."/>
            <person name="Antonio M."/>
            <person name="Oren A."/>
            <person name="Chaudhuri R.R."/>
            <person name="La Ragione R."/>
            <person name="Hildebrand F."/>
            <person name="Pallen M.J."/>
        </authorList>
    </citation>
    <scope>NUCLEOTIDE SEQUENCE</scope>
    <source>
        <strain evidence="3">18911</strain>
    </source>
</reference>
<accession>A0A9D1SHB5</accession>
<organism evidence="3 4">
    <name type="scientific">Candidatus Stercoripulliclostridium merdigallinarum</name>
    <dbReference type="NCBI Taxonomy" id="2840951"/>
    <lineage>
        <taxon>Bacteria</taxon>
        <taxon>Bacillati</taxon>
        <taxon>Bacillota</taxon>
        <taxon>Clostridia</taxon>
        <taxon>Eubacteriales</taxon>
        <taxon>Candidatus Stercoripulliclostridium</taxon>
    </lineage>
</organism>